<evidence type="ECO:0000256" key="10">
    <source>
        <dbReference type="ARBA" id="ARBA00023180"/>
    </source>
</evidence>
<evidence type="ECO:0000256" key="11">
    <source>
        <dbReference type="SAM" id="Phobius"/>
    </source>
</evidence>
<dbReference type="InterPro" id="IPR026895">
    <property type="entry name" value="EMC1"/>
</dbReference>
<evidence type="ECO:0000259" key="13">
    <source>
        <dbReference type="Pfam" id="PF07774"/>
    </source>
</evidence>
<dbReference type="SUPFAM" id="SSF50998">
    <property type="entry name" value="Quinoprotein alcohol dehydrogenase-like"/>
    <property type="match status" value="1"/>
</dbReference>
<comment type="subunit">
    <text evidence="3">Component of the ER membrane protein complex (EMC).</text>
</comment>
<dbReference type="InterPro" id="IPR058545">
    <property type="entry name" value="Beta-prop_EMC1_1st"/>
</dbReference>
<feature type="domain" description="ER membrane protein complex subunit 1 C-terminal" evidence="13">
    <location>
        <begin position="774"/>
        <end position="998"/>
    </location>
</feature>
<evidence type="ECO:0000256" key="1">
    <source>
        <dbReference type="ARBA" id="ARBA00004115"/>
    </source>
</evidence>
<keyword evidence="5 11" id="KW-0812">Transmembrane</keyword>
<sequence length="999" mass="108472">MASRLVRPLWLTLLSCLVFATWALFEDEVGQYEWLVQQIGHPLALAYTAEATSTVFTASASGVVASVLLKDGSLQWRRISAAPGRIQTLRAGPRGLVSVTDRGFVQAWKGSSGDLTWQREYPDPVLELLVGGPERSQSVIVLRRTELEVRSMAGKHEWSVPAGLDDARFWAAAMSADGASICVVATREASAFFLQVDILTGTTSNDVEDAAVVDRLQRERYQTVGNYLVFLSDDSLTAYPMCGGESSTVDLRKLSSKGGPVKFMPWQQTPGVFAISNDATTTVFGVSQKGLKMLRTFDGVAVVGPVHSVHDDDEAGQPVAVAIMRDEGAHIQLLDPASGNVQPAILADEYRGTDHGNAELMLVKELSTGEHRTILVAEDHSIVGLQGSKMLWVREEALASIRQASFYSRSATHRTSRTAAPPSLPDVQTVIDAVSVQLSGLPDRIQELVDLPFQLAANANEHIQSLLGEKRPKKAEKANLLTSSRVPSSASELRSFGASKLVIAVTRASKLFALEATTSEIIWQRYFGTDGGSGCALAPNGTAPGTGEGANCGLWVQLLPSSSPSYSELLIVTPQARDGTQQFVWLDPLTGSELHRQTAPTGGSVISVMPLPTDEPQDPILPFVVVDSLRRVHVMPPTPASHVLLEKNVERLFHYEVNRETESVQGFAMASKEGSFGQLINLWNLELSLVGERIVGAASLEHREWEHVPVHIKGDASILYKYVNSNLLAVATEDAIGKGDVTSLNLYTMDAVTGHVFHQTRVQGASAPVHLAACDNWVLMHYWNTRKTRFEVTVIEFFEGKSDDGPWSLLFGGSENSSRSAHHLEPPVPLQQTFIFPTGVTSVGVTATLKGITPRSVILALSTDHILRVSKDILNARRPNPLGGDKGKIPSQFAPTKEEAVPPYAPMVQLKPTDVLNYYNAVGAVEGIISSPTALESTSMVFCFGLDLFFTPVRTASAYDVLSPGFNYTLLYASVGLVLSLLMVTWYYAGYKALQDKWR</sequence>
<feature type="domain" description="EMC1 first beta-propeller" evidence="14">
    <location>
        <begin position="23"/>
        <end position="396"/>
    </location>
</feature>
<dbReference type="GO" id="GO:0034975">
    <property type="term" value="P:protein folding in endoplasmic reticulum"/>
    <property type="evidence" value="ECO:0007669"/>
    <property type="project" value="TreeGrafter"/>
</dbReference>
<keyword evidence="10" id="KW-0325">Glycoprotein</keyword>
<evidence type="ECO:0000256" key="8">
    <source>
        <dbReference type="ARBA" id="ARBA00022989"/>
    </source>
</evidence>
<gene>
    <name evidence="15" type="ORF">NSCI0253_LOCUS26301</name>
</gene>
<keyword evidence="7" id="KW-0256">Endoplasmic reticulum</keyword>
<dbReference type="EMBL" id="HBFQ01037244">
    <property type="protein sequence ID" value="CAD8851951.1"/>
    <property type="molecule type" value="Transcribed_RNA"/>
</dbReference>
<name>A0A7S1AFA0_NOCSC</name>
<feature type="transmembrane region" description="Helical" evidence="11">
    <location>
        <begin position="970"/>
        <end position="989"/>
    </location>
</feature>
<dbReference type="PANTHER" id="PTHR21573:SF0">
    <property type="entry name" value="ER MEMBRANE PROTEIN COMPLEX SUBUNIT 1"/>
    <property type="match status" value="1"/>
</dbReference>
<dbReference type="InterPro" id="IPR011047">
    <property type="entry name" value="Quinoprotein_ADH-like_sf"/>
</dbReference>
<keyword evidence="6 12" id="KW-0732">Signal</keyword>
<evidence type="ECO:0000256" key="3">
    <source>
        <dbReference type="ARBA" id="ARBA00011276"/>
    </source>
</evidence>
<dbReference type="GO" id="GO:0072546">
    <property type="term" value="C:EMC complex"/>
    <property type="evidence" value="ECO:0007669"/>
    <property type="project" value="InterPro"/>
</dbReference>
<evidence type="ECO:0000259" key="14">
    <source>
        <dbReference type="Pfam" id="PF25293"/>
    </source>
</evidence>
<dbReference type="AlphaFoldDB" id="A0A7S1AFA0"/>
<evidence type="ECO:0000256" key="2">
    <source>
        <dbReference type="ARBA" id="ARBA00007904"/>
    </source>
</evidence>
<evidence type="ECO:0000256" key="6">
    <source>
        <dbReference type="ARBA" id="ARBA00022729"/>
    </source>
</evidence>
<feature type="signal peptide" evidence="12">
    <location>
        <begin position="1"/>
        <end position="23"/>
    </location>
</feature>
<evidence type="ECO:0000256" key="7">
    <source>
        <dbReference type="ARBA" id="ARBA00022824"/>
    </source>
</evidence>
<keyword evidence="8 11" id="KW-1133">Transmembrane helix</keyword>
<dbReference type="InterPro" id="IPR011678">
    <property type="entry name" value="EMC1_C"/>
</dbReference>
<evidence type="ECO:0000256" key="9">
    <source>
        <dbReference type="ARBA" id="ARBA00023136"/>
    </source>
</evidence>
<dbReference type="Pfam" id="PF07774">
    <property type="entry name" value="EMC1_C"/>
    <property type="match status" value="1"/>
</dbReference>
<proteinExistence type="inferred from homology"/>
<evidence type="ECO:0000256" key="5">
    <source>
        <dbReference type="ARBA" id="ARBA00022692"/>
    </source>
</evidence>
<keyword evidence="9 11" id="KW-0472">Membrane</keyword>
<reference evidence="15" key="1">
    <citation type="submission" date="2021-01" db="EMBL/GenBank/DDBJ databases">
        <authorList>
            <person name="Corre E."/>
            <person name="Pelletier E."/>
            <person name="Niang G."/>
            <person name="Scheremetjew M."/>
            <person name="Finn R."/>
            <person name="Kale V."/>
            <person name="Holt S."/>
            <person name="Cochrane G."/>
            <person name="Meng A."/>
            <person name="Brown T."/>
            <person name="Cohen L."/>
        </authorList>
    </citation>
    <scope>NUCLEOTIDE SEQUENCE</scope>
</reference>
<organism evidence="15">
    <name type="scientific">Noctiluca scintillans</name>
    <name type="common">Sea sparkle</name>
    <name type="synonym">Red tide dinoflagellate</name>
    <dbReference type="NCBI Taxonomy" id="2966"/>
    <lineage>
        <taxon>Eukaryota</taxon>
        <taxon>Sar</taxon>
        <taxon>Alveolata</taxon>
        <taxon>Dinophyceae</taxon>
        <taxon>Noctilucales</taxon>
        <taxon>Noctilucaceae</taxon>
        <taxon>Noctiluca</taxon>
    </lineage>
</organism>
<comment type="subcellular location">
    <subcellularLocation>
        <location evidence="1">Endoplasmic reticulum membrane</location>
        <topology evidence="1">Single-pass type I membrane protein</topology>
    </subcellularLocation>
</comment>
<dbReference type="Pfam" id="PF25293">
    <property type="entry name" value="Beta-prop_EMC1_N"/>
    <property type="match status" value="1"/>
</dbReference>
<accession>A0A7S1AFA0</accession>
<dbReference type="PANTHER" id="PTHR21573">
    <property type="entry name" value="ER MEMBRANE PROTEIN COMPLEX SUBUNIT 1"/>
    <property type="match status" value="1"/>
</dbReference>
<evidence type="ECO:0000313" key="15">
    <source>
        <dbReference type="EMBL" id="CAD8851951.1"/>
    </source>
</evidence>
<evidence type="ECO:0000256" key="12">
    <source>
        <dbReference type="SAM" id="SignalP"/>
    </source>
</evidence>
<protein>
    <recommendedName>
        <fullName evidence="4">ER membrane protein complex subunit 1</fullName>
    </recommendedName>
</protein>
<comment type="similarity">
    <text evidence="2">Belongs to the EMC1 family.</text>
</comment>
<evidence type="ECO:0000256" key="4">
    <source>
        <dbReference type="ARBA" id="ARBA00020824"/>
    </source>
</evidence>
<feature type="chain" id="PRO_5030504741" description="ER membrane protein complex subunit 1" evidence="12">
    <location>
        <begin position="24"/>
        <end position="999"/>
    </location>
</feature>